<evidence type="ECO:0000313" key="8">
    <source>
        <dbReference type="Proteomes" id="UP001221898"/>
    </source>
</evidence>
<feature type="transmembrane region" description="Helical" evidence="5">
    <location>
        <begin position="95"/>
        <end position="114"/>
    </location>
</feature>
<dbReference type="GO" id="GO:0005506">
    <property type="term" value="F:iron ion binding"/>
    <property type="evidence" value="ECO:0007669"/>
    <property type="project" value="InterPro"/>
</dbReference>
<feature type="domain" description="Fatty acid hydroxylase" evidence="6">
    <location>
        <begin position="180"/>
        <end position="309"/>
    </location>
</feature>
<evidence type="ECO:0000313" key="7">
    <source>
        <dbReference type="EMBL" id="KAJ8399294.1"/>
    </source>
</evidence>
<feature type="transmembrane region" description="Helical" evidence="5">
    <location>
        <begin position="135"/>
        <end position="155"/>
    </location>
</feature>
<proteinExistence type="predicted"/>
<keyword evidence="2 5" id="KW-0812">Transmembrane</keyword>
<dbReference type="GO" id="GO:0016020">
    <property type="term" value="C:membrane"/>
    <property type="evidence" value="ECO:0007669"/>
    <property type="project" value="UniProtKB-SubCell"/>
</dbReference>
<keyword evidence="4 5" id="KW-0472">Membrane</keyword>
<dbReference type="Pfam" id="PF04116">
    <property type="entry name" value="FA_hydroxylase"/>
    <property type="match status" value="1"/>
</dbReference>
<dbReference type="Proteomes" id="UP001221898">
    <property type="component" value="Unassembled WGS sequence"/>
</dbReference>
<evidence type="ECO:0000256" key="3">
    <source>
        <dbReference type="ARBA" id="ARBA00022989"/>
    </source>
</evidence>
<evidence type="ECO:0000256" key="5">
    <source>
        <dbReference type="SAM" id="Phobius"/>
    </source>
</evidence>
<sequence>MFAVPSPEQKTDVQVGSLLGQGTGARRPIGVIGGVMEVIPTADILASAYLALEYVDSLVPPIPQQELVRSAWNYMLDNYTKFQIATWGSVFLHELIYVSVCLLFFLSQFLPFMQKYKIQQDKPETWEAQLKCLKMLALSHFFVQIPLICGAYHFVEFFGIPYDWESMPRWPYLVLQCYSCAVMDDTWFYFTHRLLHHRRIYRHIHKVHHEFTAPFGMQAEYAHPVETVVLGAGFLIGPMVFRSHLALLWIWLLFRLLETVDIHSGYNPPVNPMHIIPFYAGTEFHDFHHMNFEGNYASCFIWWDRIFSTNLQYKDFQHKRGKEKEQ</sequence>
<keyword evidence="8" id="KW-1185">Reference proteome</keyword>
<dbReference type="InterPro" id="IPR006694">
    <property type="entry name" value="Fatty_acid_hydroxylase"/>
</dbReference>
<accession>A0AAD7SB44</accession>
<name>A0AAD7SB44_9TELE</name>
<gene>
    <name evidence="7" type="ORF">AAFF_G00413320</name>
</gene>
<reference evidence="7" key="1">
    <citation type="journal article" date="2023" name="Science">
        <title>Genome structures resolve the early diversification of teleost fishes.</title>
        <authorList>
            <person name="Parey E."/>
            <person name="Louis A."/>
            <person name="Montfort J."/>
            <person name="Bouchez O."/>
            <person name="Roques C."/>
            <person name="Iampietro C."/>
            <person name="Lluch J."/>
            <person name="Castinel A."/>
            <person name="Donnadieu C."/>
            <person name="Desvignes T."/>
            <person name="Floi Bucao C."/>
            <person name="Jouanno E."/>
            <person name="Wen M."/>
            <person name="Mejri S."/>
            <person name="Dirks R."/>
            <person name="Jansen H."/>
            <person name="Henkel C."/>
            <person name="Chen W.J."/>
            <person name="Zahm M."/>
            <person name="Cabau C."/>
            <person name="Klopp C."/>
            <person name="Thompson A.W."/>
            <person name="Robinson-Rechavi M."/>
            <person name="Braasch I."/>
            <person name="Lecointre G."/>
            <person name="Bobe J."/>
            <person name="Postlethwait J.H."/>
            <person name="Berthelot C."/>
            <person name="Roest Crollius H."/>
            <person name="Guiguen Y."/>
        </authorList>
    </citation>
    <scope>NUCLEOTIDE SEQUENCE</scope>
    <source>
        <strain evidence="7">NC1722</strain>
    </source>
</reference>
<dbReference type="GO" id="GO:0016491">
    <property type="term" value="F:oxidoreductase activity"/>
    <property type="evidence" value="ECO:0007669"/>
    <property type="project" value="InterPro"/>
</dbReference>
<protein>
    <recommendedName>
        <fullName evidence="6">Fatty acid hydroxylase domain-containing protein</fullName>
    </recommendedName>
</protein>
<evidence type="ECO:0000256" key="1">
    <source>
        <dbReference type="ARBA" id="ARBA00004370"/>
    </source>
</evidence>
<evidence type="ECO:0000259" key="6">
    <source>
        <dbReference type="Pfam" id="PF04116"/>
    </source>
</evidence>
<comment type="subcellular location">
    <subcellularLocation>
        <location evidence="1">Membrane</location>
    </subcellularLocation>
</comment>
<evidence type="ECO:0000256" key="4">
    <source>
        <dbReference type="ARBA" id="ARBA00023136"/>
    </source>
</evidence>
<evidence type="ECO:0000256" key="2">
    <source>
        <dbReference type="ARBA" id="ARBA00022692"/>
    </source>
</evidence>
<dbReference type="GO" id="GO:0008610">
    <property type="term" value="P:lipid biosynthetic process"/>
    <property type="evidence" value="ECO:0007669"/>
    <property type="project" value="InterPro"/>
</dbReference>
<dbReference type="AlphaFoldDB" id="A0AAD7SB44"/>
<comment type="caution">
    <text evidence="7">The sequence shown here is derived from an EMBL/GenBank/DDBJ whole genome shotgun (WGS) entry which is preliminary data.</text>
</comment>
<organism evidence="7 8">
    <name type="scientific">Aldrovandia affinis</name>
    <dbReference type="NCBI Taxonomy" id="143900"/>
    <lineage>
        <taxon>Eukaryota</taxon>
        <taxon>Metazoa</taxon>
        <taxon>Chordata</taxon>
        <taxon>Craniata</taxon>
        <taxon>Vertebrata</taxon>
        <taxon>Euteleostomi</taxon>
        <taxon>Actinopterygii</taxon>
        <taxon>Neopterygii</taxon>
        <taxon>Teleostei</taxon>
        <taxon>Notacanthiformes</taxon>
        <taxon>Halosauridae</taxon>
        <taxon>Aldrovandia</taxon>
    </lineage>
</organism>
<dbReference type="EMBL" id="JAINUG010000084">
    <property type="protein sequence ID" value="KAJ8399294.1"/>
    <property type="molecule type" value="Genomic_DNA"/>
</dbReference>
<feature type="transmembrane region" description="Helical" evidence="5">
    <location>
        <begin position="227"/>
        <end position="254"/>
    </location>
</feature>
<dbReference type="PANTHER" id="PTHR11863">
    <property type="entry name" value="STEROL DESATURASE"/>
    <property type="match status" value="1"/>
</dbReference>
<keyword evidence="3 5" id="KW-1133">Transmembrane helix</keyword>
<dbReference type="InterPro" id="IPR050307">
    <property type="entry name" value="Sterol_Desaturase_Related"/>
</dbReference>